<dbReference type="InterPro" id="IPR042229">
    <property type="entry name" value="Listeria/Bacterioides_rpt_sf"/>
</dbReference>
<dbReference type="Proteomes" id="UP000374630">
    <property type="component" value="Unassembled WGS sequence"/>
</dbReference>
<comment type="subcellular location">
    <subcellularLocation>
        <location evidence="1">Cell envelope</location>
    </subcellularLocation>
</comment>
<dbReference type="GO" id="GO:0030313">
    <property type="term" value="C:cell envelope"/>
    <property type="evidence" value="ECO:0007669"/>
    <property type="project" value="UniProtKB-SubCell"/>
</dbReference>
<evidence type="ECO:0000313" key="6">
    <source>
        <dbReference type="Proteomes" id="UP000374630"/>
    </source>
</evidence>
<dbReference type="InterPro" id="IPR043708">
    <property type="entry name" value="DUF5648"/>
</dbReference>
<proteinExistence type="predicted"/>
<sequence>MPTPPAASALTPAQWAAYATPRGIDASQQNDYVFVGWTYTDSQTKQDLYTGQPIEKNITLYPLYEKYSSVGADNEQNVSVVELDQAGSHSVKVYTLANRPFPEFRADPSLKQDEWQTTDGKKYDFTANVPNVDFDYNDPDLKLLGVNTANANPWHITYDFGENVKGKWVNPTNDGLKETEPTNGYEVEKLVKADDALSLPADPATEGAEFTGWYADGKKVEAGTKISEIPGADAATRTVTVKAGWDQSDNIVPVVFYYGYFDANWSLPNAMEANDSANGANGKVAAKTGKAINYQVKDSAIVPPTGLEDYYQTAAQKDPAVGDFTTRKVVSWNAVKDDAPVTTVTSAIAVYAKWDASFAIRLNANGGFFKNGTNYAYATKSSTQKWQDVVETPTRDGYEFQYWALDRVDGARVNLFDGAGIPESYNPNHVLVAVWKYSGTQQVAAALTAYPLIGELDELGVTIPSFQNKSADYALADKYGFTQDSWKAYVDTLYTLQDEYSAYQHASGQSKFDAADALAPKLEAAQAKLVKANVPSVPGAQKVSVYRLFNPYEKVGTTHLFTTSLDEYNELTAKGWQGEGEVFKATTDEKATPVYRLYNKWDGSHHYTTSVQERDDLVKLGWTYEFVAFYAPADGDATVYRLFNQYNSEHFYTTDKAEYDSLVKIGWTGENEAFKAYAK</sequence>
<dbReference type="EMBL" id="RZNZ01000012">
    <property type="protein sequence ID" value="KAA8819011.1"/>
    <property type="molecule type" value="Genomic_DNA"/>
</dbReference>
<evidence type="ECO:0000259" key="2">
    <source>
        <dbReference type="Pfam" id="PF18885"/>
    </source>
</evidence>
<dbReference type="Pfam" id="PF09479">
    <property type="entry name" value="Flg_new"/>
    <property type="match status" value="2"/>
</dbReference>
<dbReference type="Gene3D" id="2.60.40.4270">
    <property type="entry name" value="Listeria-Bacteroides repeat domain"/>
    <property type="match status" value="1"/>
</dbReference>
<evidence type="ECO:0000256" key="1">
    <source>
        <dbReference type="ARBA" id="ARBA00004196"/>
    </source>
</evidence>
<gene>
    <name evidence="4" type="ORF">EM848_10870</name>
    <name evidence="3" type="ORF">EMO90_08625</name>
</gene>
<dbReference type="Proteomes" id="UP000345527">
    <property type="component" value="Unassembled WGS sequence"/>
</dbReference>
<dbReference type="EMBL" id="RZOA01000029">
    <property type="protein sequence ID" value="KAA8821453.1"/>
    <property type="molecule type" value="Genomic_DNA"/>
</dbReference>
<dbReference type="Pfam" id="PF18885">
    <property type="entry name" value="DUF5648"/>
    <property type="match status" value="1"/>
</dbReference>
<dbReference type="AlphaFoldDB" id="A0A5J5DXB7"/>
<protein>
    <recommendedName>
        <fullName evidence="2">DUF5648 domain-containing protein</fullName>
    </recommendedName>
</protein>
<evidence type="ECO:0000313" key="3">
    <source>
        <dbReference type="EMBL" id="KAA8819011.1"/>
    </source>
</evidence>
<evidence type="ECO:0000313" key="4">
    <source>
        <dbReference type="EMBL" id="KAA8821453.1"/>
    </source>
</evidence>
<dbReference type="InterPro" id="IPR013378">
    <property type="entry name" value="InlB-like_B-rpt"/>
</dbReference>
<feature type="domain" description="DUF5648" evidence="2">
    <location>
        <begin position="545"/>
        <end position="676"/>
    </location>
</feature>
<comment type="caution">
    <text evidence="4">The sequence shown here is derived from an EMBL/GenBank/DDBJ whole genome shotgun (WGS) entry which is preliminary data.</text>
</comment>
<organism evidence="4 5">
    <name type="scientific">Bifidobacterium vespertilionis</name>
    <dbReference type="NCBI Taxonomy" id="2562524"/>
    <lineage>
        <taxon>Bacteria</taxon>
        <taxon>Bacillati</taxon>
        <taxon>Actinomycetota</taxon>
        <taxon>Actinomycetes</taxon>
        <taxon>Bifidobacteriales</taxon>
        <taxon>Bifidobacteriaceae</taxon>
        <taxon>Bifidobacterium</taxon>
    </lineage>
</organism>
<dbReference type="RefSeq" id="WP_150354954.1">
    <property type="nucleotide sequence ID" value="NZ_RZNZ01000012.1"/>
</dbReference>
<evidence type="ECO:0000313" key="5">
    <source>
        <dbReference type="Proteomes" id="UP000345527"/>
    </source>
</evidence>
<reference evidence="5 6" key="1">
    <citation type="journal article" date="2019" name="Syst. Appl. Microbiol.">
        <title>Characterization of Bifidobacterium species in feaces of the Egyptian fruit bat: Description of B. vespertilionis sp. nov. and B. rousetti sp. nov.</title>
        <authorList>
            <person name="Modesto M."/>
            <person name="Satti M."/>
            <person name="Watanabe K."/>
            <person name="Puglisi E."/>
            <person name="Morelli L."/>
            <person name="Huang C.-H."/>
            <person name="Liou J.-S."/>
            <person name="Miyashita M."/>
            <person name="Tamura T."/>
            <person name="Saito S."/>
            <person name="Mori K."/>
            <person name="Huang L."/>
            <person name="Sciavilla P."/>
            <person name="Sandri C."/>
            <person name="Spiezio C."/>
            <person name="Vitali F."/>
            <person name="Cavalieri D."/>
            <person name="Perpetuini G."/>
            <person name="Tofalo R."/>
            <person name="Bonetti A."/>
            <person name="Arita M."/>
            <person name="Mattarelli P."/>
        </authorList>
    </citation>
    <scope>NUCLEOTIDE SEQUENCE [LARGE SCALE GENOMIC DNA]</scope>
    <source>
        <strain evidence="3 6">RST16</strain>
        <strain evidence="4 5">RST8</strain>
    </source>
</reference>
<dbReference type="OrthoDB" id="3240612at2"/>
<accession>A0A5J5DXB7</accession>
<keyword evidence="6" id="KW-1185">Reference proteome</keyword>
<name>A0A5J5DXB7_9BIFI</name>